<dbReference type="InterPro" id="IPR049449">
    <property type="entry name" value="TesB_ACOT8-like_N"/>
</dbReference>
<dbReference type="InterPro" id="IPR042171">
    <property type="entry name" value="Acyl-CoA_hotdog"/>
</dbReference>
<dbReference type="Proteomes" id="UP000316181">
    <property type="component" value="Unassembled WGS sequence"/>
</dbReference>
<protein>
    <submittedName>
        <fullName evidence="5">Acyl-CoA thioesterase-2</fullName>
    </submittedName>
</protein>
<dbReference type="InterPro" id="IPR049450">
    <property type="entry name" value="ACOT8-like_C"/>
</dbReference>
<accession>A0A542SS49</accession>
<keyword evidence="2" id="KW-0378">Hydrolase</keyword>
<dbReference type="PANTHER" id="PTHR11066">
    <property type="entry name" value="ACYL-COA THIOESTERASE"/>
    <property type="match status" value="1"/>
</dbReference>
<gene>
    <name evidence="5" type="ORF">FB389_2120</name>
</gene>
<dbReference type="GO" id="GO:0047617">
    <property type="term" value="F:fatty acyl-CoA hydrolase activity"/>
    <property type="evidence" value="ECO:0007669"/>
    <property type="project" value="InterPro"/>
</dbReference>
<dbReference type="AlphaFoldDB" id="A0A542SS49"/>
<evidence type="ECO:0000259" key="3">
    <source>
        <dbReference type="Pfam" id="PF13622"/>
    </source>
</evidence>
<dbReference type="GO" id="GO:0009062">
    <property type="term" value="P:fatty acid catabolic process"/>
    <property type="evidence" value="ECO:0007669"/>
    <property type="project" value="TreeGrafter"/>
</dbReference>
<evidence type="ECO:0000256" key="1">
    <source>
        <dbReference type="ARBA" id="ARBA00006538"/>
    </source>
</evidence>
<dbReference type="InterPro" id="IPR003703">
    <property type="entry name" value="Acyl_CoA_thio"/>
</dbReference>
<comment type="similarity">
    <text evidence="1">Belongs to the C/M/P thioester hydrolase family.</text>
</comment>
<dbReference type="EMBL" id="VFNV01000001">
    <property type="protein sequence ID" value="TQK77388.1"/>
    <property type="molecule type" value="Genomic_DNA"/>
</dbReference>
<evidence type="ECO:0000259" key="4">
    <source>
        <dbReference type="Pfam" id="PF20789"/>
    </source>
</evidence>
<dbReference type="SUPFAM" id="SSF54637">
    <property type="entry name" value="Thioesterase/thiol ester dehydrase-isomerase"/>
    <property type="match status" value="2"/>
</dbReference>
<dbReference type="PANTHER" id="PTHR11066:SF34">
    <property type="entry name" value="ACYL-COENZYME A THIOESTERASE 8"/>
    <property type="match status" value="1"/>
</dbReference>
<name>A0A542SS49_9MICO</name>
<dbReference type="CDD" id="cd03445">
    <property type="entry name" value="Thioesterase_II_repeat2"/>
    <property type="match status" value="1"/>
</dbReference>
<sequence length="311" mass="33415">MSVPGSDSGPLEAAGGVAGSKVAPLEQMWKVLTLAPSLARDGRHADSDVFGGTSLHQPTGRVYGGQVLAQSLLAAGATVGSERLPHSLHGYFMRAGSIETPLRFGVEVLRDGKSFSARRTHAYQDGEPILSMITSFQLDQPGIELAATMPDAPDPESLPSATDHLAGIDHPAAAFWGTDSPFDIRHVEQPLFLRPDPQRTPRQRVWLRAKGPADVSQLMHRAALAYACDQLVLEPVLRGAGLCWLTPGLNVASIDHAMWWHRDVRIDEWLLFDISAVSAGGSRGLSTARVFAADGTHVATLSQEGMIRVPR</sequence>
<evidence type="ECO:0000313" key="5">
    <source>
        <dbReference type="EMBL" id="TQK77388.1"/>
    </source>
</evidence>
<feature type="domain" description="Acyl-CoA thioesterase-like C-terminal" evidence="4">
    <location>
        <begin position="169"/>
        <end position="307"/>
    </location>
</feature>
<reference evidence="5 6" key="1">
    <citation type="submission" date="2019-06" db="EMBL/GenBank/DDBJ databases">
        <title>Sequencing the genomes of 1000 actinobacteria strains.</title>
        <authorList>
            <person name="Klenk H.-P."/>
        </authorList>
    </citation>
    <scope>NUCLEOTIDE SEQUENCE [LARGE SCALE GENOMIC DNA]</scope>
    <source>
        <strain evidence="5 6">DSM 10596</strain>
    </source>
</reference>
<dbReference type="GO" id="GO:0006637">
    <property type="term" value="P:acyl-CoA metabolic process"/>
    <property type="evidence" value="ECO:0007669"/>
    <property type="project" value="InterPro"/>
</dbReference>
<organism evidence="5 6">
    <name type="scientific">Rarobacter incanus</name>
    <dbReference type="NCBI Taxonomy" id="153494"/>
    <lineage>
        <taxon>Bacteria</taxon>
        <taxon>Bacillati</taxon>
        <taxon>Actinomycetota</taxon>
        <taxon>Actinomycetes</taxon>
        <taxon>Micrococcales</taxon>
        <taxon>Rarobacteraceae</taxon>
        <taxon>Rarobacter</taxon>
    </lineage>
</organism>
<dbReference type="CDD" id="cd03444">
    <property type="entry name" value="Thioesterase_II_repeat1"/>
    <property type="match status" value="1"/>
</dbReference>
<proteinExistence type="inferred from homology"/>
<dbReference type="RefSeq" id="WP_246043624.1">
    <property type="nucleotide sequence ID" value="NZ_BAAATB010000006.1"/>
</dbReference>
<keyword evidence="6" id="KW-1185">Reference proteome</keyword>
<dbReference type="Gene3D" id="2.40.160.210">
    <property type="entry name" value="Acyl-CoA thioesterase, double hotdog domain"/>
    <property type="match status" value="1"/>
</dbReference>
<dbReference type="Pfam" id="PF13622">
    <property type="entry name" value="4HBT_3"/>
    <property type="match status" value="1"/>
</dbReference>
<comment type="caution">
    <text evidence="5">The sequence shown here is derived from an EMBL/GenBank/DDBJ whole genome shotgun (WGS) entry which is preliminary data.</text>
</comment>
<evidence type="ECO:0000256" key="2">
    <source>
        <dbReference type="ARBA" id="ARBA00022801"/>
    </source>
</evidence>
<dbReference type="InterPro" id="IPR029069">
    <property type="entry name" value="HotDog_dom_sf"/>
</dbReference>
<evidence type="ECO:0000313" key="6">
    <source>
        <dbReference type="Proteomes" id="UP000316181"/>
    </source>
</evidence>
<feature type="domain" description="Acyl-CoA thioesterase-like N-terminal HotDog" evidence="3">
    <location>
        <begin position="58"/>
        <end position="137"/>
    </location>
</feature>
<dbReference type="Pfam" id="PF20789">
    <property type="entry name" value="4HBT_3C"/>
    <property type="match status" value="1"/>
</dbReference>